<keyword evidence="2" id="KW-1185">Reference proteome</keyword>
<dbReference type="EMBL" id="JAEHOE010000110">
    <property type="protein sequence ID" value="KAG2486572.1"/>
    <property type="molecule type" value="Genomic_DNA"/>
</dbReference>
<protein>
    <submittedName>
        <fullName evidence="1">Uncharacterized protein</fullName>
    </submittedName>
</protein>
<gene>
    <name evidence="1" type="ORF">HYH03_014742</name>
</gene>
<comment type="caution">
    <text evidence="1">The sequence shown here is derived from an EMBL/GenBank/DDBJ whole genome shotgun (WGS) entry which is preliminary data.</text>
</comment>
<accession>A0A835XKQ4</accession>
<reference evidence="1" key="1">
    <citation type="journal article" date="2020" name="bioRxiv">
        <title>Comparative genomics of Chlamydomonas.</title>
        <authorList>
            <person name="Craig R.J."/>
            <person name="Hasan A.R."/>
            <person name="Ness R.W."/>
            <person name="Keightley P.D."/>
        </authorList>
    </citation>
    <scope>NUCLEOTIDE SEQUENCE</scope>
    <source>
        <strain evidence="1">CCAP 11/70</strain>
    </source>
</reference>
<sequence length="173" mass="17687">METTLQRSFDRTGLLHSPDSGLPACASLPGSCGGTPRAGLAAWRAAAASASFTEGHTGAATWQAAAPTNPRSRRHGVMLSAALAAAAAGRTPSSSRGSLDSAASAYTAPTAHASWVASAKPRPGAGRLSLDLAARQELGATPAWCVSAARDREAALARLRRDRWAEEDASIPE</sequence>
<evidence type="ECO:0000313" key="1">
    <source>
        <dbReference type="EMBL" id="KAG2486572.1"/>
    </source>
</evidence>
<proteinExistence type="predicted"/>
<evidence type="ECO:0000313" key="2">
    <source>
        <dbReference type="Proteomes" id="UP000612055"/>
    </source>
</evidence>
<name>A0A835XKQ4_9CHLO</name>
<dbReference type="Proteomes" id="UP000612055">
    <property type="component" value="Unassembled WGS sequence"/>
</dbReference>
<organism evidence="1 2">
    <name type="scientific">Edaphochlamys debaryana</name>
    <dbReference type="NCBI Taxonomy" id="47281"/>
    <lineage>
        <taxon>Eukaryota</taxon>
        <taxon>Viridiplantae</taxon>
        <taxon>Chlorophyta</taxon>
        <taxon>core chlorophytes</taxon>
        <taxon>Chlorophyceae</taxon>
        <taxon>CS clade</taxon>
        <taxon>Chlamydomonadales</taxon>
        <taxon>Chlamydomonadales incertae sedis</taxon>
        <taxon>Edaphochlamys</taxon>
    </lineage>
</organism>
<dbReference type="AlphaFoldDB" id="A0A835XKQ4"/>